<evidence type="ECO:0000313" key="1">
    <source>
        <dbReference type="EMBL" id="KKL83713.1"/>
    </source>
</evidence>
<proteinExistence type="predicted"/>
<organism evidence="1">
    <name type="scientific">marine sediment metagenome</name>
    <dbReference type="NCBI Taxonomy" id="412755"/>
    <lineage>
        <taxon>unclassified sequences</taxon>
        <taxon>metagenomes</taxon>
        <taxon>ecological metagenomes</taxon>
    </lineage>
</organism>
<feature type="non-terminal residue" evidence="1">
    <location>
        <position position="130"/>
    </location>
</feature>
<sequence>MKELSDEQLAVEMPKAFPALFPRHWMHSWGGGSALKGVFWCGKCDVKYDNADDMLAAGGFSGCPVPSDDPIVIDWNVAMMVFRAIDKHWAKKALVKIFVASKSNVGFGWWLMYIATPADYLRAALLAKGA</sequence>
<protein>
    <submittedName>
        <fullName evidence="1">Uncharacterized protein</fullName>
    </submittedName>
</protein>
<gene>
    <name evidence="1" type="ORF">LCGC14_1972010</name>
</gene>
<dbReference type="EMBL" id="LAZR01021905">
    <property type="protein sequence ID" value="KKL83713.1"/>
    <property type="molecule type" value="Genomic_DNA"/>
</dbReference>
<comment type="caution">
    <text evidence="1">The sequence shown here is derived from an EMBL/GenBank/DDBJ whole genome shotgun (WGS) entry which is preliminary data.</text>
</comment>
<accession>A0A0F9FBV6</accession>
<name>A0A0F9FBV6_9ZZZZ</name>
<dbReference type="AlphaFoldDB" id="A0A0F9FBV6"/>
<reference evidence="1" key="1">
    <citation type="journal article" date="2015" name="Nature">
        <title>Complex archaea that bridge the gap between prokaryotes and eukaryotes.</title>
        <authorList>
            <person name="Spang A."/>
            <person name="Saw J.H."/>
            <person name="Jorgensen S.L."/>
            <person name="Zaremba-Niedzwiedzka K."/>
            <person name="Martijn J."/>
            <person name="Lind A.E."/>
            <person name="van Eijk R."/>
            <person name="Schleper C."/>
            <person name="Guy L."/>
            <person name="Ettema T.J."/>
        </authorList>
    </citation>
    <scope>NUCLEOTIDE SEQUENCE</scope>
</reference>